<accession>A0A1E3PKB8</accession>
<dbReference type="AlphaFoldDB" id="A0A1E3PKB8"/>
<evidence type="ECO:0000256" key="5">
    <source>
        <dbReference type="ARBA" id="ARBA00023163"/>
    </source>
</evidence>
<organism evidence="10 11">
    <name type="scientific">Nadsonia fulvescens var. elongata DSM 6958</name>
    <dbReference type="NCBI Taxonomy" id="857566"/>
    <lineage>
        <taxon>Eukaryota</taxon>
        <taxon>Fungi</taxon>
        <taxon>Dikarya</taxon>
        <taxon>Ascomycota</taxon>
        <taxon>Saccharomycotina</taxon>
        <taxon>Dipodascomycetes</taxon>
        <taxon>Dipodascales</taxon>
        <taxon>Dipodascales incertae sedis</taxon>
        <taxon>Nadsonia</taxon>
    </lineage>
</organism>
<dbReference type="Pfam" id="PF10156">
    <property type="entry name" value="Med17"/>
    <property type="match status" value="1"/>
</dbReference>
<dbReference type="GO" id="GO:0006357">
    <property type="term" value="P:regulation of transcription by RNA polymerase II"/>
    <property type="evidence" value="ECO:0007669"/>
    <property type="project" value="InterPro"/>
</dbReference>
<dbReference type="STRING" id="857566.A0A1E3PKB8"/>
<evidence type="ECO:0000256" key="1">
    <source>
        <dbReference type="ARBA" id="ARBA00004123"/>
    </source>
</evidence>
<comment type="function">
    <text evidence="8">Component of the Mediator complex, a coactivator involved in the regulated transcription of nearly all RNA polymerase II-dependent genes. Mediator functions as a bridge to convey information from gene-specific regulatory proteins to the basal RNA polymerase II transcription machinery. Mediator is recruited to promoters by direct interactions with regulatory proteins and serves as a scaffold for the assembly of a functional preinitiation complex with RNA polymerase II and the general transcription factors.</text>
</comment>
<dbReference type="GO" id="GO:0003712">
    <property type="term" value="F:transcription coregulator activity"/>
    <property type="evidence" value="ECO:0007669"/>
    <property type="project" value="InterPro"/>
</dbReference>
<protein>
    <recommendedName>
        <fullName evidence="3 8">Mediator of RNA polymerase II transcription subunit 17</fullName>
    </recommendedName>
    <alternativeName>
        <fullName evidence="7 8">Mediator complex subunit 17</fullName>
    </alternativeName>
</protein>
<dbReference type="EMBL" id="KV454409">
    <property type="protein sequence ID" value="ODQ65881.1"/>
    <property type="molecule type" value="Genomic_DNA"/>
</dbReference>
<evidence type="ECO:0000256" key="9">
    <source>
        <dbReference type="SAM" id="MobiDB-lite"/>
    </source>
</evidence>
<reference evidence="10 11" key="1">
    <citation type="journal article" date="2016" name="Proc. Natl. Acad. Sci. U.S.A.">
        <title>Comparative genomics of biotechnologically important yeasts.</title>
        <authorList>
            <person name="Riley R."/>
            <person name="Haridas S."/>
            <person name="Wolfe K.H."/>
            <person name="Lopes M.R."/>
            <person name="Hittinger C.T."/>
            <person name="Goeker M."/>
            <person name="Salamov A.A."/>
            <person name="Wisecaver J.H."/>
            <person name="Long T.M."/>
            <person name="Calvey C.H."/>
            <person name="Aerts A.L."/>
            <person name="Barry K.W."/>
            <person name="Choi C."/>
            <person name="Clum A."/>
            <person name="Coughlan A.Y."/>
            <person name="Deshpande S."/>
            <person name="Douglass A.P."/>
            <person name="Hanson S.J."/>
            <person name="Klenk H.-P."/>
            <person name="LaButti K.M."/>
            <person name="Lapidus A."/>
            <person name="Lindquist E.A."/>
            <person name="Lipzen A.M."/>
            <person name="Meier-Kolthoff J.P."/>
            <person name="Ohm R.A."/>
            <person name="Otillar R.P."/>
            <person name="Pangilinan J.L."/>
            <person name="Peng Y."/>
            <person name="Rokas A."/>
            <person name="Rosa C.A."/>
            <person name="Scheuner C."/>
            <person name="Sibirny A.A."/>
            <person name="Slot J.C."/>
            <person name="Stielow J.B."/>
            <person name="Sun H."/>
            <person name="Kurtzman C.P."/>
            <person name="Blackwell M."/>
            <person name="Grigoriev I.V."/>
            <person name="Jeffries T.W."/>
        </authorList>
    </citation>
    <scope>NUCLEOTIDE SEQUENCE [LARGE SCALE GENOMIC DNA]</scope>
    <source>
        <strain evidence="10 11">DSM 6958</strain>
    </source>
</reference>
<keyword evidence="6 8" id="KW-0539">Nucleus</keyword>
<feature type="region of interest" description="Disordered" evidence="9">
    <location>
        <begin position="51"/>
        <end position="143"/>
    </location>
</feature>
<keyword evidence="8" id="KW-0010">Activator</keyword>
<comment type="subcellular location">
    <subcellularLocation>
        <location evidence="1 8">Nucleus</location>
    </subcellularLocation>
</comment>
<keyword evidence="11" id="KW-1185">Reference proteome</keyword>
<keyword evidence="4 8" id="KW-0805">Transcription regulation</keyword>
<feature type="compositionally biased region" description="Acidic residues" evidence="9">
    <location>
        <begin position="80"/>
        <end position="90"/>
    </location>
</feature>
<evidence type="ECO:0000256" key="8">
    <source>
        <dbReference type="RuleBase" id="RU364140"/>
    </source>
</evidence>
<keyword evidence="5 8" id="KW-0804">Transcription</keyword>
<evidence type="ECO:0000313" key="11">
    <source>
        <dbReference type="Proteomes" id="UP000095009"/>
    </source>
</evidence>
<dbReference type="PANTHER" id="PTHR13114:SF7">
    <property type="entry name" value="MEDIATOR OF RNA POLYMERASE II TRANSCRIPTION SUBUNIT 17"/>
    <property type="match status" value="1"/>
</dbReference>
<dbReference type="OrthoDB" id="5319830at2759"/>
<evidence type="ECO:0000256" key="6">
    <source>
        <dbReference type="ARBA" id="ARBA00023242"/>
    </source>
</evidence>
<dbReference type="GO" id="GO:0070847">
    <property type="term" value="C:core mediator complex"/>
    <property type="evidence" value="ECO:0007669"/>
    <property type="project" value="TreeGrafter"/>
</dbReference>
<evidence type="ECO:0000313" key="10">
    <source>
        <dbReference type="EMBL" id="ODQ65881.1"/>
    </source>
</evidence>
<evidence type="ECO:0000256" key="3">
    <source>
        <dbReference type="ARBA" id="ARBA00019610"/>
    </source>
</evidence>
<dbReference type="GO" id="GO:0016592">
    <property type="term" value="C:mediator complex"/>
    <property type="evidence" value="ECO:0007669"/>
    <property type="project" value="InterPro"/>
</dbReference>
<dbReference type="Gene3D" id="6.10.250.2620">
    <property type="match status" value="1"/>
</dbReference>
<evidence type="ECO:0000256" key="4">
    <source>
        <dbReference type="ARBA" id="ARBA00023015"/>
    </source>
</evidence>
<feature type="compositionally biased region" description="Basic and acidic residues" evidence="9">
    <location>
        <begin position="1"/>
        <end position="22"/>
    </location>
</feature>
<dbReference type="Proteomes" id="UP000095009">
    <property type="component" value="Unassembled WGS sequence"/>
</dbReference>
<dbReference type="PANTHER" id="PTHR13114">
    <property type="entry name" value="MEDIATOR OF RNA POLYMERASE II TRANSCRIPTION SUBUNIT 17"/>
    <property type="match status" value="1"/>
</dbReference>
<evidence type="ECO:0000256" key="2">
    <source>
        <dbReference type="ARBA" id="ARBA00005635"/>
    </source>
</evidence>
<evidence type="ECO:0000256" key="7">
    <source>
        <dbReference type="ARBA" id="ARBA00032014"/>
    </source>
</evidence>
<name>A0A1E3PKB8_9ASCO</name>
<feature type="compositionally biased region" description="Basic and acidic residues" evidence="9">
    <location>
        <begin position="91"/>
        <end position="103"/>
    </location>
</feature>
<feature type="compositionally biased region" description="Acidic residues" evidence="9">
    <location>
        <begin position="108"/>
        <end position="124"/>
    </location>
</feature>
<feature type="region of interest" description="Disordered" evidence="9">
    <location>
        <begin position="1"/>
        <end position="23"/>
    </location>
</feature>
<sequence length="596" mass="67293">MTTEEEKIYISLRPENHTRNEKPTIAQIIPRIIQERGSFIDITEESLLHEIESSASAEEQDSNRLHKTQTSDYPVKVEPAIEDENSENDDSVSRTKPEIEDAKSVNVGDEEEDEDEVDDIEEDGPNSIPIIGDSSIKDSESPEVAPTAANVWCKRPTNQEEFDQARTELVRLIGVAQNESALAQDFVSLLISCARPAAGTTSMSPHLKSHVAVGSLGADKTKSKPIADDSLIGIGWKIESLNKASEAMNTSASRLRLEVDKEKNYWKSIHTIASSGEILFKVRKGDSRGLGIKFGFGDAGSDYKDKGVATVRRRGDGTMYFKTNGERRSKVVQISIYKKVDGEVIKQGVSSSNILLPENDVNNEIKNARTLLFEEELFYVIANEARPLTSHRISINNGKITVDLQDEEIDIEFVEPNDVRDNDDDQYLPNSRRAELIATTLRLLLNYSHAKHLRQKHSDPEPLRTVDKRLRHTSYILRPLLCYIQHHKILKRTTRSLDQMVENYKGISYSVEKYVKNMSYLGRILFPPSSTCTLSFYNGVEVKIIIVSTLTNQQLPLYDVKAYCNKENTILSKSGFYQLSELEDWIKWVVDKKPIV</sequence>
<dbReference type="InterPro" id="IPR019313">
    <property type="entry name" value="Mediator_Med17"/>
</dbReference>
<comment type="subunit">
    <text evidence="8">Component of the Mediator complex.</text>
</comment>
<gene>
    <name evidence="8" type="primary">MED17</name>
    <name evidence="10" type="ORF">NADFUDRAFT_51160</name>
</gene>
<comment type="similarity">
    <text evidence="2 8">Belongs to the Mediator complex subunit 17 family.</text>
</comment>
<proteinExistence type="inferred from homology"/>